<gene>
    <name evidence="1" type="ORF">A3D35_01725</name>
</gene>
<organism evidence="1 2">
    <name type="scientific">Candidatus Staskawiczbacteria bacterium RIFCSPHIGHO2_02_FULL_34_9</name>
    <dbReference type="NCBI Taxonomy" id="1802206"/>
    <lineage>
        <taxon>Bacteria</taxon>
        <taxon>Candidatus Staskawicziibacteriota</taxon>
    </lineage>
</organism>
<dbReference type="EMBL" id="MHOS01000039">
    <property type="protein sequence ID" value="OGZ67358.1"/>
    <property type="molecule type" value="Genomic_DNA"/>
</dbReference>
<sequence>MFWRLPNELLADPQQLNSYSYARNNPIVSSDPSGLIPEPIQAAQMNMAVYQNGNEGKNLSGGWQYNSLLPGNGTKIGVYSRTQTENQSVPLEYALVSRGTTNWLGSDLLNNLGQIFGVSSDMSSSIERVTEFVNDHKGNEVTLVGHSKTGAEAMAGAIKNNKNAIIFNPATLNASGLDISGYTAQVNEYIVRGEIVNSLSAPFSTTFGGHDNVTYLPSQYSLSLGQVFQNGLIKSLWSNSTQNHSMESVISSLGK</sequence>
<evidence type="ECO:0000313" key="1">
    <source>
        <dbReference type="EMBL" id="OGZ67358.1"/>
    </source>
</evidence>
<evidence type="ECO:0000313" key="2">
    <source>
        <dbReference type="Proteomes" id="UP000176421"/>
    </source>
</evidence>
<dbReference type="Proteomes" id="UP000176421">
    <property type="component" value="Unassembled WGS sequence"/>
</dbReference>
<name>A0A1G2HZW2_9BACT</name>
<dbReference type="Pfam" id="PF26363">
    <property type="entry name" value="Phospholipase-like"/>
    <property type="match status" value="1"/>
</dbReference>
<evidence type="ECO:0008006" key="3">
    <source>
        <dbReference type="Google" id="ProtNLM"/>
    </source>
</evidence>
<accession>A0A1G2HZW2</accession>
<proteinExistence type="predicted"/>
<dbReference type="AlphaFoldDB" id="A0A1G2HZW2"/>
<protein>
    <recommendedName>
        <fullName evidence="3">Fungal lipase-like domain-containing protein</fullName>
    </recommendedName>
</protein>
<reference evidence="1 2" key="1">
    <citation type="journal article" date="2016" name="Nat. Commun.">
        <title>Thousands of microbial genomes shed light on interconnected biogeochemical processes in an aquifer system.</title>
        <authorList>
            <person name="Anantharaman K."/>
            <person name="Brown C.T."/>
            <person name="Hug L.A."/>
            <person name="Sharon I."/>
            <person name="Castelle C.J."/>
            <person name="Probst A.J."/>
            <person name="Thomas B.C."/>
            <person name="Singh A."/>
            <person name="Wilkins M.J."/>
            <person name="Karaoz U."/>
            <person name="Brodie E.L."/>
            <person name="Williams K.H."/>
            <person name="Hubbard S.S."/>
            <person name="Banfield J.F."/>
        </authorList>
    </citation>
    <scope>NUCLEOTIDE SEQUENCE [LARGE SCALE GENOMIC DNA]</scope>
</reference>
<comment type="caution">
    <text evidence="1">The sequence shown here is derived from an EMBL/GenBank/DDBJ whole genome shotgun (WGS) entry which is preliminary data.</text>
</comment>
<dbReference type="STRING" id="1802206.A3D35_01725"/>